<organism evidence="1 2">
    <name type="scientific">Thauera humireducens</name>
    <dbReference type="NCBI Taxonomy" id="1134435"/>
    <lineage>
        <taxon>Bacteria</taxon>
        <taxon>Pseudomonadati</taxon>
        <taxon>Pseudomonadota</taxon>
        <taxon>Betaproteobacteria</taxon>
        <taxon>Rhodocyclales</taxon>
        <taxon>Zoogloeaceae</taxon>
        <taxon>Thauera</taxon>
    </lineage>
</organism>
<proteinExistence type="predicted"/>
<dbReference type="InterPro" id="IPR032556">
    <property type="entry name" value="DUF4936"/>
</dbReference>
<accession>A0A140IEG1</accession>
<reference evidence="2" key="1">
    <citation type="submission" date="2016-03" db="EMBL/GenBank/DDBJ databases">
        <authorList>
            <person name="Ma C."/>
            <person name="Zhou S."/>
            <person name="Yang G."/>
        </authorList>
    </citation>
    <scope>NUCLEOTIDE SEQUENCE [LARGE SCALE GENOMIC DNA]</scope>
    <source>
        <strain evidence="2">SgZ-1</strain>
    </source>
</reference>
<dbReference type="STRING" id="1134435.AC731_003795"/>
<evidence type="ECO:0000313" key="2">
    <source>
        <dbReference type="Proteomes" id="UP000036902"/>
    </source>
</evidence>
<evidence type="ECO:0000313" key="1">
    <source>
        <dbReference type="EMBL" id="AMO36136.1"/>
    </source>
</evidence>
<dbReference type="Pfam" id="PF16290">
    <property type="entry name" value="DUF4936"/>
    <property type="match status" value="1"/>
</dbReference>
<dbReference type="Proteomes" id="UP000036902">
    <property type="component" value="Chromosome"/>
</dbReference>
<evidence type="ECO:0008006" key="3">
    <source>
        <dbReference type="Google" id="ProtNLM"/>
    </source>
</evidence>
<dbReference type="EMBL" id="CP014646">
    <property type="protein sequence ID" value="AMO36136.1"/>
    <property type="molecule type" value="Genomic_DNA"/>
</dbReference>
<dbReference type="AlphaFoldDB" id="A0A140IEG1"/>
<gene>
    <name evidence="1" type="ORF">AC731_003795</name>
</gene>
<sequence>MRQGMLTHVYIYYRVRPEQDVEIARASVAAMQAAAARRTGVQGRLMQRADDATTWMEVYEDVGDRAAFMVVLEAEAVAHRLADLVAEGAARHVEHFVEQR</sequence>
<dbReference type="KEGG" id="thu:AC731_003795"/>
<keyword evidence="2" id="KW-1185">Reference proteome</keyword>
<protein>
    <recommendedName>
        <fullName evidence="3">DUF4936 domain-containing protein</fullName>
    </recommendedName>
</protein>
<name>A0A140IEG1_9RHOO</name>